<dbReference type="Proteomes" id="UP000030745">
    <property type="component" value="Unassembled WGS sequence"/>
</dbReference>
<dbReference type="OMA" id="AYGHIEY"/>
<name>A0A067CX14_SAPPC</name>
<keyword evidence="2" id="KW-1185">Reference proteome</keyword>
<dbReference type="RefSeq" id="XP_012198331.1">
    <property type="nucleotide sequence ID" value="XM_012342941.1"/>
</dbReference>
<dbReference type="OrthoDB" id="70651at2759"/>
<accession>A0A067CX14</accession>
<dbReference type="KEGG" id="spar:SPRG_19599"/>
<dbReference type="AlphaFoldDB" id="A0A067CX14"/>
<evidence type="ECO:0000313" key="2">
    <source>
        <dbReference type="Proteomes" id="UP000030745"/>
    </source>
</evidence>
<dbReference type="GeneID" id="24140930"/>
<proteinExistence type="predicted"/>
<evidence type="ECO:0000313" key="1">
    <source>
        <dbReference type="EMBL" id="KDO31076.1"/>
    </source>
</evidence>
<reference evidence="1 2" key="1">
    <citation type="journal article" date="2013" name="PLoS Genet.">
        <title>Distinctive expansion of potential virulence genes in the genome of the oomycete fish pathogen Saprolegnia parasitica.</title>
        <authorList>
            <person name="Jiang R.H."/>
            <person name="de Bruijn I."/>
            <person name="Haas B.J."/>
            <person name="Belmonte R."/>
            <person name="Lobach L."/>
            <person name="Christie J."/>
            <person name="van den Ackerveken G."/>
            <person name="Bottin A."/>
            <person name="Bulone V."/>
            <person name="Diaz-Moreno S.M."/>
            <person name="Dumas B."/>
            <person name="Fan L."/>
            <person name="Gaulin E."/>
            <person name="Govers F."/>
            <person name="Grenville-Briggs L.J."/>
            <person name="Horner N.R."/>
            <person name="Levin J.Z."/>
            <person name="Mammella M."/>
            <person name="Meijer H.J."/>
            <person name="Morris P."/>
            <person name="Nusbaum C."/>
            <person name="Oome S."/>
            <person name="Phillips A.J."/>
            <person name="van Rooyen D."/>
            <person name="Rzeszutek E."/>
            <person name="Saraiva M."/>
            <person name="Secombes C.J."/>
            <person name="Seidl M.F."/>
            <person name="Snel B."/>
            <person name="Stassen J.H."/>
            <person name="Sykes S."/>
            <person name="Tripathy S."/>
            <person name="van den Berg H."/>
            <person name="Vega-Arreguin J.C."/>
            <person name="Wawra S."/>
            <person name="Young S.K."/>
            <person name="Zeng Q."/>
            <person name="Dieguez-Uribeondo J."/>
            <person name="Russ C."/>
            <person name="Tyler B.M."/>
            <person name="van West P."/>
        </authorList>
    </citation>
    <scope>NUCLEOTIDE SEQUENCE [LARGE SCALE GENOMIC DNA]</scope>
    <source>
        <strain evidence="1 2">CBS 223.65</strain>
    </source>
</reference>
<sequence length="312" mass="34257">MSAKKMQMGRQAPGGVLVSPISVAHRNRCLDSDSVNPVRAQWMANLKKRADAASSPRVDEKAEPMKAYGHIEYTGRPGVRVEPKTSAHVDILPKKLIKPLLKKRPNCPTMLELQAGKPRTPRRKMNGGGFDSDMQIQTGFGPLDGCFPGVGTPTAHHRRGPASPDIMDPFSGIDFGPFDTFLDLPTPKNNALQPCAPPFPVMEATELANAFQQPPLLVRATSVEQEGLSLCFEHTHLGNPSQSSSSHNVPPSPFGLRPSYVFDSTKHHPEFDILDFNDSDIDKEVDSFYFDGDDNNADNNSFDHDEIELIST</sequence>
<gene>
    <name evidence="1" type="ORF">SPRG_19599</name>
</gene>
<dbReference type="VEuPathDB" id="FungiDB:SPRG_19599"/>
<dbReference type="EMBL" id="KK583199">
    <property type="protein sequence ID" value="KDO31076.1"/>
    <property type="molecule type" value="Genomic_DNA"/>
</dbReference>
<protein>
    <submittedName>
        <fullName evidence="1">Uncharacterized protein</fullName>
    </submittedName>
</protein>
<organism evidence="1 2">
    <name type="scientific">Saprolegnia parasitica (strain CBS 223.65)</name>
    <dbReference type="NCBI Taxonomy" id="695850"/>
    <lineage>
        <taxon>Eukaryota</taxon>
        <taxon>Sar</taxon>
        <taxon>Stramenopiles</taxon>
        <taxon>Oomycota</taxon>
        <taxon>Saprolegniomycetes</taxon>
        <taxon>Saprolegniales</taxon>
        <taxon>Saprolegniaceae</taxon>
        <taxon>Saprolegnia</taxon>
    </lineage>
</organism>